<keyword evidence="1" id="KW-0808">Transferase</keyword>
<dbReference type="GO" id="GO:0016301">
    <property type="term" value="F:kinase activity"/>
    <property type="evidence" value="ECO:0007669"/>
    <property type="project" value="UniProtKB-KW"/>
</dbReference>
<proteinExistence type="predicted"/>
<name>A0A6I4KXY1_9PSED</name>
<dbReference type="RefSeq" id="WP_160343573.1">
    <property type="nucleotide sequence ID" value="NZ_WKJZ01000001.1"/>
</dbReference>
<evidence type="ECO:0000313" key="1">
    <source>
        <dbReference type="EMBL" id="MVW74633.1"/>
    </source>
</evidence>
<reference evidence="1 2" key="1">
    <citation type="submission" date="2019-11" db="EMBL/GenBank/DDBJ databases">
        <title>Pseudomonas flavidum sp. nov., isolated from Baiyang Lake.</title>
        <authorList>
            <person name="Zhao Y."/>
        </authorList>
    </citation>
    <scope>NUCLEOTIDE SEQUENCE [LARGE SCALE GENOMIC DNA]</scope>
    <source>
        <strain evidence="2">R-22-3 w-18</strain>
    </source>
</reference>
<dbReference type="AlphaFoldDB" id="A0A6I4KXY1"/>
<gene>
    <name evidence="1" type="ORF">GJV18_04820</name>
</gene>
<organism evidence="1 2">
    <name type="scientific">Pseudomonas xionganensis</name>
    <dbReference type="NCBI Taxonomy" id="2654845"/>
    <lineage>
        <taxon>Bacteria</taxon>
        <taxon>Pseudomonadati</taxon>
        <taxon>Pseudomonadota</taxon>
        <taxon>Gammaproteobacteria</taxon>
        <taxon>Pseudomonadales</taxon>
        <taxon>Pseudomonadaceae</taxon>
        <taxon>Pseudomonas</taxon>
    </lineage>
</organism>
<protein>
    <submittedName>
        <fullName evidence="1">Lipopolysaccharide kinase</fullName>
    </submittedName>
</protein>
<keyword evidence="1" id="KW-0418">Kinase</keyword>
<dbReference type="InterPro" id="IPR011009">
    <property type="entry name" value="Kinase-like_dom_sf"/>
</dbReference>
<sequence length="248" mass="28775">MSDFIAEQERALLEHHGLASFSALWALRLEAVDEPNTERGGWSSVYRLDLGEAAFYLKRQSNHLTRGFLHPFGEPTFAREFRNIQRYQNLGIPALQAVFFAQRREQGEHRAILLTKALDGWQDLWSLLKDWHTLDVRQQTAILQACGLLARRLHEAGQMHGCFYPKHVFLMEHAGQYSAQLIDLEKTRPLLLGRADRIRDLEPLLRRASAWGEAQVRVLLAAYLPAGEHPDYWLQRLNVRRSYKDSRH</sequence>
<dbReference type="PIRSF" id="PIRSF026326">
    <property type="entry name" value="InaA"/>
    <property type="match status" value="1"/>
</dbReference>
<accession>A0A6I4KXY1</accession>
<comment type="caution">
    <text evidence="1">The sequence shown here is derived from an EMBL/GenBank/DDBJ whole genome shotgun (WGS) entry which is preliminary data.</text>
</comment>
<dbReference type="Pfam" id="PF06293">
    <property type="entry name" value="Kdo"/>
    <property type="match status" value="1"/>
</dbReference>
<dbReference type="Proteomes" id="UP000429555">
    <property type="component" value="Unassembled WGS sequence"/>
</dbReference>
<keyword evidence="2" id="KW-1185">Reference proteome</keyword>
<dbReference type="InterPro" id="IPR027023">
    <property type="entry name" value="Put_LipoPS_kinase_InaA"/>
</dbReference>
<dbReference type="EMBL" id="WKJZ01000001">
    <property type="protein sequence ID" value="MVW74633.1"/>
    <property type="molecule type" value="Genomic_DNA"/>
</dbReference>
<evidence type="ECO:0000313" key="2">
    <source>
        <dbReference type="Proteomes" id="UP000429555"/>
    </source>
</evidence>
<dbReference type="SUPFAM" id="SSF56112">
    <property type="entry name" value="Protein kinase-like (PK-like)"/>
    <property type="match status" value="1"/>
</dbReference>